<accession>J3MIC6</accession>
<dbReference type="Pfam" id="PF00188">
    <property type="entry name" value="CAP"/>
    <property type="match status" value="1"/>
</dbReference>
<evidence type="ECO:0000259" key="4">
    <source>
        <dbReference type="SMART" id="SM00198"/>
    </source>
</evidence>
<comment type="function">
    <text evidence="1">Probably involved in the defense reaction of plants against pathogens.</text>
</comment>
<dbReference type="PRINTS" id="PR00838">
    <property type="entry name" value="V5ALLERGEN"/>
</dbReference>
<dbReference type="SMART" id="SM00198">
    <property type="entry name" value="SCP"/>
    <property type="match status" value="1"/>
</dbReference>
<dbReference type="InterPro" id="IPR035940">
    <property type="entry name" value="CAP_sf"/>
</dbReference>
<reference evidence="5" key="1">
    <citation type="journal article" date="2013" name="Nat. Commun.">
        <title>Whole-genome sequencing of Oryza brachyantha reveals mechanisms underlying Oryza genome evolution.</title>
        <authorList>
            <person name="Chen J."/>
            <person name="Huang Q."/>
            <person name="Gao D."/>
            <person name="Wang J."/>
            <person name="Lang Y."/>
            <person name="Liu T."/>
            <person name="Li B."/>
            <person name="Bai Z."/>
            <person name="Luis Goicoechea J."/>
            <person name="Liang C."/>
            <person name="Chen C."/>
            <person name="Zhang W."/>
            <person name="Sun S."/>
            <person name="Liao Y."/>
            <person name="Zhang X."/>
            <person name="Yang L."/>
            <person name="Song C."/>
            <person name="Wang M."/>
            <person name="Shi J."/>
            <person name="Liu G."/>
            <person name="Liu J."/>
            <person name="Zhou H."/>
            <person name="Zhou W."/>
            <person name="Yu Q."/>
            <person name="An N."/>
            <person name="Chen Y."/>
            <person name="Cai Q."/>
            <person name="Wang B."/>
            <person name="Liu B."/>
            <person name="Min J."/>
            <person name="Huang Y."/>
            <person name="Wu H."/>
            <person name="Li Z."/>
            <person name="Zhang Y."/>
            <person name="Yin Y."/>
            <person name="Song W."/>
            <person name="Jiang J."/>
            <person name="Jackson S.A."/>
            <person name="Wing R.A."/>
            <person name="Wang J."/>
            <person name="Chen M."/>
        </authorList>
    </citation>
    <scope>NUCLEOTIDE SEQUENCE [LARGE SCALE GENOMIC DNA]</scope>
    <source>
        <strain evidence="5">cv. IRGC 101232</strain>
    </source>
</reference>
<dbReference type="SUPFAM" id="SSF55797">
    <property type="entry name" value="PR-1-like"/>
    <property type="match status" value="1"/>
</dbReference>
<evidence type="ECO:0000313" key="6">
    <source>
        <dbReference type="Proteomes" id="UP000006038"/>
    </source>
</evidence>
<dbReference type="Gene3D" id="3.40.33.10">
    <property type="entry name" value="CAP"/>
    <property type="match status" value="1"/>
</dbReference>
<dbReference type="GO" id="GO:0005576">
    <property type="term" value="C:extracellular region"/>
    <property type="evidence" value="ECO:0007669"/>
    <property type="project" value="InterPro"/>
</dbReference>
<dbReference type="FunFam" id="3.40.33.10:FF:000004">
    <property type="entry name" value="CAP, cysteine-rich secretory protein, antigen 5"/>
    <property type="match status" value="1"/>
</dbReference>
<protein>
    <recommendedName>
        <fullName evidence="4">SCP domain-containing protein</fullName>
    </recommendedName>
</protein>
<name>J3MIC6_ORYBR</name>
<dbReference type="Gramene" id="OB07G11580.1">
    <property type="protein sequence ID" value="OB07G11580.1"/>
    <property type="gene ID" value="OB07G11580"/>
</dbReference>
<dbReference type="OMA" id="YVYPHNA"/>
<dbReference type="InterPro" id="IPR018244">
    <property type="entry name" value="Allrgn_V5/Tpx1_CS"/>
</dbReference>
<dbReference type="PROSITE" id="PS01009">
    <property type="entry name" value="CRISP_1"/>
    <property type="match status" value="1"/>
</dbReference>
<evidence type="ECO:0000313" key="5">
    <source>
        <dbReference type="EnsemblPlants" id="OB07G11580.1"/>
    </source>
</evidence>
<keyword evidence="3" id="KW-0732">Signal</keyword>
<sequence>MAAWSSSSSVALLLLLAASLALAMPPPCRAQQELPEDYYVYPHNATRALVGVPAVTWNATVAEYAQSYAAELIKDGGCELQSSGTILYGENMYFSSDAGSTAADAVASWASEEQWYDHDTNSCSAPEGNTCGHYTQVVWLNSTDIGCATVVCDGGRGVIITCNYWRRGNVAGESPY</sequence>
<dbReference type="InterPro" id="IPR014044">
    <property type="entry name" value="CAP_dom"/>
</dbReference>
<dbReference type="AlphaFoldDB" id="J3MIC6"/>
<dbReference type="eggNOG" id="KOG3017">
    <property type="taxonomic scope" value="Eukaryota"/>
</dbReference>
<proteinExistence type="predicted"/>
<feature type="chain" id="PRO_5003773887" description="SCP domain-containing protein" evidence="3">
    <location>
        <begin position="24"/>
        <end position="176"/>
    </location>
</feature>
<keyword evidence="2" id="KW-0568">Pathogenesis-related protein</keyword>
<evidence type="ECO:0000256" key="3">
    <source>
        <dbReference type="SAM" id="SignalP"/>
    </source>
</evidence>
<feature type="domain" description="SCP" evidence="4">
    <location>
        <begin position="34"/>
        <end position="172"/>
    </location>
</feature>
<gene>
    <name evidence="5" type="primary">LOC102701842</name>
</gene>
<dbReference type="InterPro" id="IPR001283">
    <property type="entry name" value="CRISP-related"/>
</dbReference>
<dbReference type="PROSITE" id="PS01010">
    <property type="entry name" value="CRISP_2"/>
    <property type="match status" value="1"/>
</dbReference>
<dbReference type="HOGENOM" id="CLU_035730_8_1_1"/>
<organism evidence="5">
    <name type="scientific">Oryza brachyantha</name>
    <name type="common">malo sina</name>
    <dbReference type="NCBI Taxonomy" id="4533"/>
    <lineage>
        <taxon>Eukaryota</taxon>
        <taxon>Viridiplantae</taxon>
        <taxon>Streptophyta</taxon>
        <taxon>Embryophyta</taxon>
        <taxon>Tracheophyta</taxon>
        <taxon>Spermatophyta</taxon>
        <taxon>Magnoliopsida</taxon>
        <taxon>Liliopsida</taxon>
        <taxon>Poales</taxon>
        <taxon>Poaceae</taxon>
        <taxon>BOP clade</taxon>
        <taxon>Oryzoideae</taxon>
        <taxon>Oryzeae</taxon>
        <taxon>Oryzinae</taxon>
        <taxon>Oryza</taxon>
    </lineage>
</organism>
<dbReference type="Proteomes" id="UP000006038">
    <property type="component" value="Chromosome 7"/>
</dbReference>
<keyword evidence="6" id="KW-1185">Reference proteome</keyword>
<keyword evidence="2" id="KW-0611">Plant defense</keyword>
<dbReference type="CDD" id="cd05381">
    <property type="entry name" value="CAP_PR-1"/>
    <property type="match status" value="1"/>
</dbReference>
<reference evidence="5" key="2">
    <citation type="submission" date="2013-04" db="UniProtKB">
        <authorList>
            <consortium name="EnsemblPlants"/>
        </authorList>
    </citation>
    <scope>IDENTIFICATION</scope>
</reference>
<feature type="signal peptide" evidence="3">
    <location>
        <begin position="1"/>
        <end position="23"/>
    </location>
</feature>
<dbReference type="PRINTS" id="PR00837">
    <property type="entry name" value="V5TPXLIKE"/>
</dbReference>
<dbReference type="EnsemblPlants" id="OB07G11580.1">
    <property type="protein sequence ID" value="OB07G11580.1"/>
    <property type="gene ID" value="OB07G11580"/>
</dbReference>
<evidence type="ECO:0000256" key="2">
    <source>
        <dbReference type="ARBA" id="ARBA00023265"/>
    </source>
</evidence>
<dbReference type="PANTHER" id="PTHR10334">
    <property type="entry name" value="CYSTEINE-RICH SECRETORY PROTEIN-RELATED"/>
    <property type="match status" value="1"/>
</dbReference>
<dbReference type="InterPro" id="IPR002413">
    <property type="entry name" value="V5_allergen-like"/>
</dbReference>
<evidence type="ECO:0000256" key="1">
    <source>
        <dbReference type="ARBA" id="ARBA00003143"/>
    </source>
</evidence>